<dbReference type="GO" id="GO:0009097">
    <property type="term" value="P:isoleucine biosynthetic process"/>
    <property type="evidence" value="ECO:0007669"/>
    <property type="project" value="TreeGrafter"/>
</dbReference>
<dbReference type="Proteomes" id="UP000590225">
    <property type="component" value="Unassembled WGS sequence"/>
</dbReference>
<dbReference type="Pfam" id="PF02776">
    <property type="entry name" value="TPP_enzyme_N"/>
    <property type="match status" value="1"/>
</dbReference>
<dbReference type="GO" id="GO:0102481">
    <property type="term" value="F:3D-(3,5/4)-trihydroxycyclohexane-1,2-dione hydrolase activity"/>
    <property type="evidence" value="ECO:0007669"/>
    <property type="project" value="UniProtKB-EC"/>
</dbReference>
<sequence length="639" mass="68727">MTQHPQPTRRLTVGQAIVEFMKAQYVERDGETQPFFGGAFGIFGHGNVAGLGQALLQYQDEFPYYQGRNEQGMVHIATGYAKMKNRLGALAVSTSIGPGATNMVTGAGTATVNHIPVLLFPSDAFATRSTGAVLQQQEHPYAMDVTANDSFRAVSRYFDRISRPEQLASALLEAMRVLTSPADTGAVTIAVPQDVQAEAYDFPEALFSDRVWHVARNRPDRAAVQRAAELIRSAKKAVIIAGGGVVYSDATDELTKFAEATGIGVGVTQAGKASIAWDHPAALGALGSSGSKYANGIANEADVVIGIGTRYTDFTTASNTMFKNPDVAFVNINVAEVDAFKESGIPLVGDARETLAELREALEGFTLDADVVAEYERAASDWRAEVDRIVEVQEDSPTLSQAEMLGLLNASAAAEDVVINAAGSMPGDLHRLWRPGSPKGYDIEYGNSCMGYEVAGGVGAQLAAPDRRVHVLVGDGSYLMMSQEIMTAVQEHLRMTIVIVDNFGYGSIAALSETLGSQTFGTRFNERGEALRHDGRRLEVDFVANAASYGAEVFSADTADTFRKALDDARAYDGTAVVYVRVDAQGRFGGSGAWWDVPVAEVSTLESTKDARATYEQNKEEQRLYLTQSAPRVRELEHS</sequence>
<dbReference type="EC" id="3.7.1.22" evidence="7"/>
<dbReference type="Pfam" id="PF00205">
    <property type="entry name" value="TPP_enzyme_M"/>
    <property type="match status" value="1"/>
</dbReference>
<dbReference type="GO" id="GO:0009099">
    <property type="term" value="P:L-valine biosynthetic process"/>
    <property type="evidence" value="ECO:0007669"/>
    <property type="project" value="TreeGrafter"/>
</dbReference>
<keyword evidence="7" id="KW-0378">Hydrolase</keyword>
<feature type="domain" description="Thiamine pyrophosphate enzyme TPP-binding" evidence="5">
    <location>
        <begin position="422"/>
        <end position="579"/>
    </location>
</feature>
<gene>
    <name evidence="7" type="ORF">FHW23_002839</name>
</gene>
<evidence type="ECO:0000259" key="6">
    <source>
        <dbReference type="Pfam" id="PF02776"/>
    </source>
</evidence>
<dbReference type="RefSeq" id="WP_182516633.1">
    <property type="nucleotide sequence ID" value="NZ_JACGXP010000004.1"/>
</dbReference>
<organism evidence="7 8">
    <name type="scientific">Curtobacterium pusillum</name>
    <dbReference type="NCBI Taxonomy" id="69373"/>
    <lineage>
        <taxon>Bacteria</taxon>
        <taxon>Bacillati</taxon>
        <taxon>Actinomycetota</taxon>
        <taxon>Actinomycetes</taxon>
        <taxon>Micrococcales</taxon>
        <taxon>Microbacteriaceae</taxon>
        <taxon>Curtobacterium</taxon>
    </lineage>
</organism>
<reference evidence="7 8" key="1">
    <citation type="submission" date="2020-07" db="EMBL/GenBank/DDBJ databases">
        <title>Above-ground endophytic microbial communities from plants in different locations in the United States.</title>
        <authorList>
            <person name="Frank C."/>
        </authorList>
    </citation>
    <scope>NUCLEOTIDE SEQUENCE [LARGE SCALE GENOMIC DNA]</scope>
    <source>
        <strain evidence="7 8">WPL5_2</strain>
    </source>
</reference>
<dbReference type="GO" id="GO:0000287">
    <property type="term" value="F:magnesium ion binding"/>
    <property type="evidence" value="ECO:0007669"/>
    <property type="project" value="InterPro"/>
</dbReference>
<dbReference type="SUPFAM" id="SSF52467">
    <property type="entry name" value="DHS-like NAD/FAD-binding domain"/>
    <property type="match status" value="1"/>
</dbReference>
<dbReference type="NCBIfam" id="TIGR04377">
    <property type="entry name" value="myo_inos_iolD"/>
    <property type="match status" value="1"/>
</dbReference>
<dbReference type="InterPro" id="IPR011766">
    <property type="entry name" value="TPP_enzyme_TPP-bd"/>
</dbReference>
<feature type="domain" description="Thiamine pyrophosphate enzyme N-terminal TPP-binding" evidence="6">
    <location>
        <begin position="13"/>
        <end position="136"/>
    </location>
</feature>
<evidence type="ECO:0000256" key="3">
    <source>
        <dbReference type="RuleBase" id="RU362132"/>
    </source>
</evidence>
<dbReference type="GO" id="GO:0030976">
    <property type="term" value="F:thiamine pyrophosphate binding"/>
    <property type="evidence" value="ECO:0007669"/>
    <property type="project" value="InterPro"/>
</dbReference>
<comment type="similarity">
    <text evidence="1 3">Belongs to the TPP enzyme family.</text>
</comment>
<dbReference type="AlphaFoldDB" id="A0AAW3TA82"/>
<dbReference type="Pfam" id="PF02775">
    <property type="entry name" value="TPP_enzyme_C"/>
    <property type="match status" value="1"/>
</dbReference>
<evidence type="ECO:0000313" key="7">
    <source>
        <dbReference type="EMBL" id="MBA8991570.1"/>
    </source>
</evidence>
<protein>
    <submittedName>
        <fullName evidence="7">3D-(3,5/4)-trihydroxycyclohexane-1,2-dione acylhydrolase (Decyclizing)</fullName>
        <ecNumber evidence="7">3.7.1.22</ecNumber>
    </submittedName>
</protein>
<dbReference type="InterPro" id="IPR045229">
    <property type="entry name" value="TPP_enz"/>
</dbReference>
<dbReference type="InterPro" id="IPR029035">
    <property type="entry name" value="DHS-like_NAD/FAD-binding_dom"/>
</dbReference>
<name>A0AAW3TA82_9MICO</name>
<dbReference type="EMBL" id="JACGXP010000004">
    <property type="protein sequence ID" value="MBA8991570.1"/>
    <property type="molecule type" value="Genomic_DNA"/>
</dbReference>
<keyword evidence="2 3" id="KW-0786">Thiamine pyrophosphate</keyword>
<dbReference type="PANTHER" id="PTHR18968">
    <property type="entry name" value="THIAMINE PYROPHOSPHATE ENZYMES"/>
    <property type="match status" value="1"/>
</dbReference>
<dbReference type="GO" id="GO:0019310">
    <property type="term" value="P:inositol catabolic process"/>
    <property type="evidence" value="ECO:0007669"/>
    <property type="project" value="InterPro"/>
</dbReference>
<dbReference type="InterPro" id="IPR012001">
    <property type="entry name" value="Thiamin_PyroP_enz_TPP-bd_dom"/>
</dbReference>
<comment type="caution">
    <text evidence="7">The sequence shown here is derived from an EMBL/GenBank/DDBJ whole genome shotgun (WGS) entry which is preliminary data.</text>
</comment>
<dbReference type="GO" id="GO:0005948">
    <property type="term" value="C:acetolactate synthase complex"/>
    <property type="evidence" value="ECO:0007669"/>
    <property type="project" value="TreeGrafter"/>
</dbReference>
<evidence type="ECO:0000256" key="2">
    <source>
        <dbReference type="ARBA" id="ARBA00023052"/>
    </source>
</evidence>
<dbReference type="InterPro" id="IPR029061">
    <property type="entry name" value="THDP-binding"/>
</dbReference>
<evidence type="ECO:0000313" key="8">
    <source>
        <dbReference type="Proteomes" id="UP000590225"/>
    </source>
</evidence>
<dbReference type="Gene3D" id="3.40.50.970">
    <property type="match status" value="2"/>
</dbReference>
<dbReference type="GO" id="GO:0003984">
    <property type="term" value="F:acetolactate synthase activity"/>
    <property type="evidence" value="ECO:0007669"/>
    <property type="project" value="TreeGrafter"/>
</dbReference>
<evidence type="ECO:0000259" key="5">
    <source>
        <dbReference type="Pfam" id="PF02775"/>
    </source>
</evidence>
<dbReference type="InterPro" id="IPR012000">
    <property type="entry name" value="Thiamin_PyroP_enz_cen_dom"/>
</dbReference>
<dbReference type="Gene3D" id="3.40.50.1220">
    <property type="entry name" value="TPP-binding domain"/>
    <property type="match status" value="1"/>
</dbReference>
<dbReference type="GO" id="GO:0050660">
    <property type="term" value="F:flavin adenine dinucleotide binding"/>
    <property type="evidence" value="ECO:0007669"/>
    <property type="project" value="TreeGrafter"/>
</dbReference>
<feature type="domain" description="Thiamine pyrophosphate enzyme central" evidence="4">
    <location>
        <begin position="224"/>
        <end position="358"/>
    </location>
</feature>
<dbReference type="SUPFAM" id="SSF52518">
    <property type="entry name" value="Thiamin diphosphate-binding fold (THDP-binding)"/>
    <property type="match status" value="2"/>
</dbReference>
<dbReference type="CDD" id="cd07035">
    <property type="entry name" value="TPP_PYR_POX_like"/>
    <property type="match status" value="1"/>
</dbReference>
<proteinExistence type="inferred from homology"/>
<dbReference type="InterPro" id="IPR030817">
    <property type="entry name" value="Myo_inos_IolD"/>
</dbReference>
<evidence type="ECO:0000259" key="4">
    <source>
        <dbReference type="Pfam" id="PF00205"/>
    </source>
</evidence>
<accession>A0AAW3TA82</accession>
<evidence type="ECO:0000256" key="1">
    <source>
        <dbReference type="ARBA" id="ARBA00007812"/>
    </source>
</evidence>
<dbReference type="PANTHER" id="PTHR18968:SF9">
    <property type="entry name" value="3D-(3,5_4)-TRIHYDROXYCYCLOHEXANE-1,2-DIONE HYDROLASE"/>
    <property type="match status" value="1"/>
</dbReference>